<dbReference type="OrthoDB" id="8510435at2759"/>
<gene>
    <name evidence="6" type="ORF">BSL78_09072</name>
</gene>
<dbReference type="STRING" id="307972.A0A2G8L1A2"/>
<dbReference type="GO" id="GO:0005886">
    <property type="term" value="C:plasma membrane"/>
    <property type="evidence" value="ECO:0007669"/>
    <property type="project" value="TreeGrafter"/>
</dbReference>
<keyword evidence="2" id="KW-0325">Glycoprotein</keyword>
<dbReference type="InterPro" id="IPR000601">
    <property type="entry name" value="PKD_dom"/>
</dbReference>
<feature type="signal peptide" evidence="4">
    <location>
        <begin position="1"/>
        <end position="19"/>
    </location>
</feature>
<name>A0A2G8L1A2_STIJA</name>
<evidence type="ECO:0000256" key="2">
    <source>
        <dbReference type="ARBA" id="ARBA00023180"/>
    </source>
</evidence>
<dbReference type="AlphaFoldDB" id="A0A2G8L1A2"/>
<keyword evidence="1 4" id="KW-0732">Signal</keyword>
<proteinExistence type="predicted"/>
<evidence type="ECO:0000259" key="5">
    <source>
        <dbReference type="PROSITE" id="PS50093"/>
    </source>
</evidence>
<evidence type="ECO:0000313" key="6">
    <source>
        <dbReference type="EMBL" id="PIK54043.1"/>
    </source>
</evidence>
<dbReference type="PROSITE" id="PS50093">
    <property type="entry name" value="PKD"/>
    <property type="match status" value="1"/>
</dbReference>
<keyword evidence="3" id="KW-1133">Transmembrane helix</keyword>
<sequence length="437" mass="48560">MRVIILIPVLFGSFLSSTSNDVSQLHPIGATSHSALPFNVTVTCDGPTTLGGTTSCLASLYSWKLNNSRPSSREYTYLYWDSSQKYLVPRLKIEEGGQNSTHEETYLMKNDIGAHTMIVEVKDFVDFTLVARGQTSYNVTEDINIQVLMSQNETVCHQDCYAATNKTLRLIASIHDPSDFFQGSIFLLDWDFGDGNQSLKTTSISVSHIYSTIGQFRVSDESYGDHESRGGLEVECQLLLFLHWNLTADGVDGVIVGEERQINISCYGSPPIAFCWSIYEDNTTSGLPVAESCLQSYWVDQCRLQIDHQFNSSCGYVLSVRASNDVSFEALAVRVDPKAPPDVSKPSVAGVVVGVLFGLTLTCICMAVVIQQIRNSRKRNVEVANFNFNSFPMHDPIREHARRLNDAANVQNERTPLLGNKPSLEVRWVKGQETVTI</sequence>
<dbReference type="Proteomes" id="UP000230750">
    <property type="component" value="Unassembled WGS sequence"/>
</dbReference>
<accession>A0A2G8L1A2</accession>
<organism evidence="6 7">
    <name type="scientific">Stichopus japonicus</name>
    <name type="common">Sea cucumber</name>
    <dbReference type="NCBI Taxonomy" id="307972"/>
    <lineage>
        <taxon>Eukaryota</taxon>
        <taxon>Metazoa</taxon>
        <taxon>Echinodermata</taxon>
        <taxon>Eleutherozoa</taxon>
        <taxon>Echinozoa</taxon>
        <taxon>Holothuroidea</taxon>
        <taxon>Aspidochirotacea</taxon>
        <taxon>Aspidochirotida</taxon>
        <taxon>Stichopodidae</taxon>
        <taxon>Apostichopus</taxon>
    </lineage>
</organism>
<comment type="caution">
    <text evidence="6">The sequence shown here is derived from an EMBL/GenBank/DDBJ whole genome shotgun (WGS) entry which is preliminary data.</text>
</comment>
<evidence type="ECO:0000313" key="7">
    <source>
        <dbReference type="Proteomes" id="UP000230750"/>
    </source>
</evidence>
<protein>
    <submittedName>
        <fullName evidence="6">Putative transmembrane protein</fullName>
    </submittedName>
</protein>
<feature type="chain" id="PRO_5013809065" evidence="4">
    <location>
        <begin position="20"/>
        <end position="437"/>
    </location>
</feature>
<evidence type="ECO:0000256" key="3">
    <source>
        <dbReference type="SAM" id="Phobius"/>
    </source>
</evidence>
<dbReference type="InterPro" id="IPR035986">
    <property type="entry name" value="PKD_dom_sf"/>
</dbReference>
<dbReference type="Gene3D" id="2.60.40.10">
    <property type="entry name" value="Immunoglobulins"/>
    <property type="match status" value="1"/>
</dbReference>
<keyword evidence="7" id="KW-1185">Reference proteome</keyword>
<dbReference type="CDD" id="cd00146">
    <property type="entry name" value="PKD"/>
    <property type="match status" value="1"/>
</dbReference>
<evidence type="ECO:0000256" key="4">
    <source>
        <dbReference type="SAM" id="SignalP"/>
    </source>
</evidence>
<dbReference type="PANTHER" id="PTHR11861">
    <property type="entry name" value="MELANOCYTE PROTEIN PMEL 17-RELATED"/>
    <property type="match status" value="1"/>
</dbReference>
<reference evidence="6 7" key="1">
    <citation type="journal article" date="2017" name="PLoS Biol.">
        <title>The sea cucumber genome provides insights into morphological evolution and visceral regeneration.</title>
        <authorList>
            <person name="Zhang X."/>
            <person name="Sun L."/>
            <person name="Yuan J."/>
            <person name="Sun Y."/>
            <person name="Gao Y."/>
            <person name="Zhang L."/>
            <person name="Li S."/>
            <person name="Dai H."/>
            <person name="Hamel J.F."/>
            <person name="Liu C."/>
            <person name="Yu Y."/>
            <person name="Liu S."/>
            <person name="Lin W."/>
            <person name="Guo K."/>
            <person name="Jin S."/>
            <person name="Xu P."/>
            <person name="Storey K.B."/>
            <person name="Huan P."/>
            <person name="Zhang T."/>
            <person name="Zhou Y."/>
            <person name="Zhang J."/>
            <person name="Lin C."/>
            <person name="Li X."/>
            <person name="Xing L."/>
            <person name="Huo D."/>
            <person name="Sun M."/>
            <person name="Wang L."/>
            <person name="Mercier A."/>
            <person name="Li F."/>
            <person name="Yang H."/>
            <person name="Xiang J."/>
        </authorList>
    </citation>
    <scope>NUCLEOTIDE SEQUENCE [LARGE SCALE GENOMIC DNA]</scope>
    <source>
        <strain evidence="6">Shaxun</strain>
        <tissue evidence="6">Muscle</tissue>
    </source>
</reference>
<dbReference type="PANTHER" id="PTHR11861:SF8">
    <property type="entry name" value="PKD DOMAIN-CONTAINING PROTEIN"/>
    <property type="match status" value="1"/>
</dbReference>
<dbReference type="InterPro" id="IPR045219">
    <property type="entry name" value="PKAT"/>
</dbReference>
<evidence type="ECO:0000256" key="1">
    <source>
        <dbReference type="ARBA" id="ARBA00022729"/>
    </source>
</evidence>
<keyword evidence="3 6" id="KW-0812">Transmembrane</keyword>
<dbReference type="SUPFAM" id="SSF49299">
    <property type="entry name" value="PKD domain"/>
    <property type="match status" value="1"/>
</dbReference>
<feature type="transmembrane region" description="Helical" evidence="3">
    <location>
        <begin position="348"/>
        <end position="370"/>
    </location>
</feature>
<dbReference type="InterPro" id="IPR013783">
    <property type="entry name" value="Ig-like_fold"/>
</dbReference>
<dbReference type="Pfam" id="PF00801">
    <property type="entry name" value="PKD"/>
    <property type="match status" value="1"/>
</dbReference>
<keyword evidence="3" id="KW-0472">Membrane</keyword>
<feature type="domain" description="PKD" evidence="5">
    <location>
        <begin position="190"/>
        <end position="219"/>
    </location>
</feature>
<dbReference type="EMBL" id="MRZV01000266">
    <property type="protein sequence ID" value="PIK54043.1"/>
    <property type="molecule type" value="Genomic_DNA"/>
</dbReference>